<dbReference type="GO" id="GO:0103068">
    <property type="term" value="F:leukotriene C4 gamma-glutamyl transferase activity"/>
    <property type="evidence" value="ECO:0007669"/>
    <property type="project" value="UniProtKB-EC"/>
</dbReference>
<dbReference type="SUPFAM" id="SSF56235">
    <property type="entry name" value="N-terminal nucleophile aminohydrolases (Ntn hydrolases)"/>
    <property type="match status" value="1"/>
</dbReference>
<evidence type="ECO:0000256" key="6">
    <source>
        <dbReference type="ARBA" id="ARBA00023145"/>
    </source>
</evidence>
<feature type="chain" id="PRO_5002244515" description="Glutathione hydrolase proenzyme" evidence="12">
    <location>
        <begin position="30"/>
        <end position="565"/>
    </location>
</feature>
<keyword evidence="14" id="KW-1185">Reference proteome</keyword>
<dbReference type="AlphaFoldDB" id="A0A0D2IXG0"/>
<keyword evidence="12" id="KW-0732">Signal</keyword>
<comment type="catalytic activity">
    <reaction evidence="8 11">
        <text>an N-terminal (5-L-glutamyl)-[peptide] + an alpha-amino acid = 5-L-glutamyl amino acid + an N-terminal L-alpha-aminoacyl-[peptide]</text>
        <dbReference type="Rhea" id="RHEA:23904"/>
        <dbReference type="Rhea" id="RHEA-COMP:9780"/>
        <dbReference type="Rhea" id="RHEA-COMP:9795"/>
        <dbReference type="ChEBI" id="CHEBI:77644"/>
        <dbReference type="ChEBI" id="CHEBI:78597"/>
        <dbReference type="ChEBI" id="CHEBI:78599"/>
        <dbReference type="ChEBI" id="CHEBI:78608"/>
        <dbReference type="EC" id="2.3.2.2"/>
    </reaction>
</comment>
<dbReference type="EC" id="3.4.19.13" evidence="11"/>
<evidence type="ECO:0000313" key="14">
    <source>
        <dbReference type="Proteomes" id="UP000032233"/>
    </source>
</evidence>
<feature type="binding site" evidence="10">
    <location>
        <begin position="444"/>
        <end position="445"/>
    </location>
    <ligand>
        <name>L-glutamate</name>
        <dbReference type="ChEBI" id="CHEBI:29985"/>
    </ligand>
</feature>
<comment type="subunit">
    <text evidence="11">This enzyme consists of two polypeptide chains, which are synthesized in precursor form from a single polypeptide.</text>
</comment>
<comment type="pathway">
    <text evidence="11">Sulfur metabolism; glutathione metabolism.</text>
</comment>
<dbReference type="PANTHER" id="PTHR43199">
    <property type="entry name" value="GLUTATHIONE HYDROLASE"/>
    <property type="match status" value="1"/>
</dbReference>
<feature type="binding site" evidence="10">
    <location>
        <position position="425"/>
    </location>
    <ligand>
        <name>L-glutamate</name>
        <dbReference type="ChEBI" id="CHEBI:29985"/>
    </ligand>
</feature>
<keyword evidence="7 11" id="KW-0012">Acyltransferase</keyword>
<feature type="active site" description="Nucleophile" evidence="9">
    <location>
        <position position="383"/>
    </location>
</feature>
<evidence type="ECO:0000256" key="3">
    <source>
        <dbReference type="ARBA" id="ARBA00009381"/>
    </source>
</evidence>
<keyword evidence="6 11" id="KW-0865">Zymogen</keyword>
<keyword evidence="11" id="KW-0317">Glutathione biosynthesis</keyword>
<feature type="binding site" evidence="10">
    <location>
        <position position="466"/>
    </location>
    <ligand>
        <name>L-glutamate</name>
        <dbReference type="ChEBI" id="CHEBI:29985"/>
    </ligand>
</feature>
<dbReference type="GO" id="GO:0036374">
    <property type="term" value="F:glutathione hydrolase activity"/>
    <property type="evidence" value="ECO:0007669"/>
    <property type="project" value="UniProtKB-UniRule"/>
</dbReference>
<dbReference type="InterPro" id="IPR043137">
    <property type="entry name" value="GGT_ssub_C"/>
</dbReference>
<dbReference type="OrthoDB" id="5297205at2"/>
<evidence type="ECO:0000256" key="1">
    <source>
        <dbReference type="ARBA" id="ARBA00001049"/>
    </source>
</evidence>
<dbReference type="InterPro" id="IPR029055">
    <property type="entry name" value="Ntn_hydrolases_N"/>
</dbReference>
<dbReference type="RefSeq" id="WP_052515636.1">
    <property type="nucleotide sequence ID" value="NZ_AZAC01000083.1"/>
</dbReference>
<accession>A0A0D2IXG0</accession>
<evidence type="ECO:0000256" key="8">
    <source>
        <dbReference type="ARBA" id="ARBA00047417"/>
    </source>
</evidence>
<dbReference type="InterPro" id="IPR043138">
    <property type="entry name" value="GGT_lsub"/>
</dbReference>
<feature type="signal peptide" evidence="12">
    <location>
        <begin position="1"/>
        <end position="29"/>
    </location>
</feature>
<dbReference type="GO" id="GO:0006750">
    <property type="term" value="P:glutathione biosynthetic process"/>
    <property type="evidence" value="ECO:0007669"/>
    <property type="project" value="UniProtKB-KW"/>
</dbReference>
<evidence type="ECO:0000256" key="2">
    <source>
        <dbReference type="ARBA" id="ARBA00001089"/>
    </source>
</evidence>
<feature type="binding site" evidence="10">
    <location>
        <begin position="401"/>
        <end position="403"/>
    </location>
    <ligand>
        <name>L-glutamate</name>
        <dbReference type="ChEBI" id="CHEBI:29985"/>
    </ligand>
</feature>
<evidence type="ECO:0000256" key="10">
    <source>
        <dbReference type="PIRSR" id="PIRSR600101-2"/>
    </source>
</evidence>
<dbReference type="PANTHER" id="PTHR43199:SF1">
    <property type="entry name" value="GLUTATHIONE HYDROLASE PROENZYME"/>
    <property type="match status" value="1"/>
</dbReference>
<dbReference type="PROSITE" id="PS00462">
    <property type="entry name" value="G_GLU_TRANSPEPTIDASE"/>
    <property type="match status" value="1"/>
</dbReference>
<feature type="binding site" evidence="10">
    <location>
        <position position="108"/>
    </location>
    <ligand>
        <name>L-glutamate</name>
        <dbReference type="ChEBI" id="CHEBI:29985"/>
    </ligand>
</feature>
<comment type="PTM">
    <text evidence="11">Cleaved by autocatalysis into a large and a small subunit.</text>
</comment>
<dbReference type="InterPro" id="IPR051792">
    <property type="entry name" value="GGT_bact"/>
</dbReference>
<proteinExistence type="inferred from homology"/>
<evidence type="ECO:0000256" key="7">
    <source>
        <dbReference type="ARBA" id="ARBA00023315"/>
    </source>
</evidence>
<dbReference type="EMBL" id="AZAC01000083">
    <property type="protein sequence ID" value="KIX10734.1"/>
    <property type="molecule type" value="Genomic_DNA"/>
</dbReference>
<dbReference type="EC" id="2.3.2.2" evidence="11"/>
<dbReference type="PRINTS" id="PR01210">
    <property type="entry name" value="GGTRANSPTASE"/>
</dbReference>
<dbReference type="Gene3D" id="3.60.20.40">
    <property type="match status" value="1"/>
</dbReference>
<dbReference type="FunCoup" id="A0A0D2IXG0">
    <property type="interactions" value="263"/>
</dbReference>
<comment type="catalytic activity">
    <reaction evidence="1 11">
        <text>an S-substituted glutathione + H2O = an S-substituted L-cysteinylglycine + L-glutamate</text>
        <dbReference type="Rhea" id="RHEA:59468"/>
        <dbReference type="ChEBI" id="CHEBI:15377"/>
        <dbReference type="ChEBI" id="CHEBI:29985"/>
        <dbReference type="ChEBI" id="CHEBI:90779"/>
        <dbReference type="ChEBI" id="CHEBI:143103"/>
        <dbReference type="EC" id="3.4.19.13"/>
    </reaction>
</comment>
<sequence length="565" mass="60775">MSLFKIAFSVCAICMATCLPLLNPSPCEAEVDLKRDALGEKGMVAAATPQASEIGVEILKKGGNAVDAAVAVGFALGVLEPNASGLGGGGFMMIHLAKTNKTVFLDFREKAPQKAKADMYELGGNDLPLNNANKLGALSVAVPGEVAGLLTALGQYGVMSRQEVMAPAIKRAKQGVKVTPVMAGLMTKYYDTLLSCPSTASIYLDEELPKMPGDTIKNPDLAKTLELISQKGRDAFYKGPLAQKIVEFMKKQGGIISLEDLADYRVRQRQPVKGTYRGYEILSAAPPSSGGTHVIELLNIMENSDLKKMGPDNPLTWHLWAEAMKLVYADRARYSGDADFAKVPLNGLLSKAYAGELFKRIDRKKTAEKPEPGDPWKYESASTTHYSVMDSQGNMVAVTKTLNFFFGSGLTVPGTGILLNDEMADFDFKPGQANSIAPGKRPLSSMSPTLILKDGKSVACLGSPGGKRIITTVALIISNLLDHGMDLQAAINAPRICQYHQGPLKFEKRLPKDVQEKLRQMGHELEEKGAYDLYFGGAQGVSFDRKAAGLHGAADPRRDGRALGF</sequence>
<evidence type="ECO:0000313" key="13">
    <source>
        <dbReference type="EMBL" id="KIX10734.1"/>
    </source>
</evidence>
<dbReference type="GO" id="GO:0006751">
    <property type="term" value="P:glutathione catabolic process"/>
    <property type="evidence" value="ECO:0007669"/>
    <property type="project" value="UniProtKB-UniRule"/>
</dbReference>
<dbReference type="InParanoid" id="A0A0D2IXG0"/>
<dbReference type="STRING" id="1429043.X474_27760"/>
<protein>
    <recommendedName>
        <fullName evidence="11">Glutathione hydrolase proenzyme</fullName>
        <ecNumber evidence="11">2.3.2.2</ecNumber>
        <ecNumber evidence="11">3.4.19.13</ecNumber>
    </recommendedName>
    <component>
        <recommendedName>
            <fullName evidence="11">Glutathione hydrolase large chain</fullName>
        </recommendedName>
    </component>
    <component>
        <recommendedName>
            <fullName evidence="11">Glutathione hydrolase small chain</fullName>
        </recommendedName>
    </component>
</protein>
<name>A0A0D2IXG0_9BACT</name>
<dbReference type="InterPro" id="IPR000101">
    <property type="entry name" value="GGT_peptidase"/>
</dbReference>
<evidence type="ECO:0000256" key="4">
    <source>
        <dbReference type="ARBA" id="ARBA00022679"/>
    </source>
</evidence>
<dbReference type="InterPro" id="IPR055262">
    <property type="entry name" value="GGT_CS"/>
</dbReference>
<gene>
    <name evidence="13" type="ORF">X474_27760</name>
</gene>
<comment type="catalytic activity">
    <reaction evidence="2 11">
        <text>glutathione + H2O = L-cysteinylglycine + L-glutamate</text>
        <dbReference type="Rhea" id="RHEA:28807"/>
        <dbReference type="ChEBI" id="CHEBI:15377"/>
        <dbReference type="ChEBI" id="CHEBI:29985"/>
        <dbReference type="ChEBI" id="CHEBI:57925"/>
        <dbReference type="ChEBI" id="CHEBI:61694"/>
        <dbReference type="EC" id="3.4.19.13"/>
    </reaction>
</comment>
<dbReference type="NCBIfam" id="TIGR00066">
    <property type="entry name" value="g_glut_trans"/>
    <property type="match status" value="1"/>
</dbReference>
<evidence type="ECO:0000256" key="12">
    <source>
        <dbReference type="SAM" id="SignalP"/>
    </source>
</evidence>
<dbReference type="UniPathway" id="UPA00204"/>
<dbReference type="Proteomes" id="UP000032233">
    <property type="component" value="Unassembled WGS sequence"/>
</dbReference>
<organism evidence="13 14">
    <name type="scientific">Dethiosulfatarculus sandiegensis</name>
    <dbReference type="NCBI Taxonomy" id="1429043"/>
    <lineage>
        <taxon>Bacteria</taxon>
        <taxon>Pseudomonadati</taxon>
        <taxon>Thermodesulfobacteriota</taxon>
        <taxon>Desulfarculia</taxon>
        <taxon>Desulfarculales</taxon>
        <taxon>Desulfarculaceae</taxon>
        <taxon>Dethiosulfatarculus</taxon>
    </lineage>
</organism>
<keyword evidence="5 11" id="KW-0378">Hydrolase</keyword>
<evidence type="ECO:0000256" key="9">
    <source>
        <dbReference type="PIRSR" id="PIRSR600101-1"/>
    </source>
</evidence>
<dbReference type="PATRIC" id="fig|1429043.3.peg.5898"/>
<comment type="similarity">
    <text evidence="3 11">Belongs to the gamma-glutamyltransferase family.</text>
</comment>
<reference evidence="13 14" key="1">
    <citation type="submission" date="2013-11" db="EMBL/GenBank/DDBJ databases">
        <title>Metagenomic analysis of a methanogenic consortium involved in long chain n-alkane degradation.</title>
        <authorList>
            <person name="Davidova I.A."/>
            <person name="Callaghan A.V."/>
            <person name="Wawrik B."/>
            <person name="Pruitt S."/>
            <person name="Marks C."/>
            <person name="Duncan K.E."/>
            <person name="Suflita J.M."/>
        </authorList>
    </citation>
    <scope>NUCLEOTIDE SEQUENCE [LARGE SCALE GENOMIC DNA]</scope>
    <source>
        <strain evidence="13 14">SPR</strain>
    </source>
</reference>
<comment type="caution">
    <text evidence="13">The sequence shown here is derived from an EMBL/GenBank/DDBJ whole genome shotgun (WGS) entry which is preliminary data.</text>
</comment>
<evidence type="ECO:0000256" key="5">
    <source>
        <dbReference type="ARBA" id="ARBA00022801"/>
    </source>
</evidence>
<dbReference type="Gene3D" id="1.10.246.130">
    <property type="match status" value="1"/>
</dbReference>
<evidence type="ECO:0000256" key="11">
    <source>
        <dbReference type="RuleBase" id="RU368036"/>
    </source>
</evidence>
<keyword evidence="4 11" id="KW-0808">Transferase</keyword>
<dbReference type="Pfam" id="PF01019">
    <property type="entry name" value="G_glu_transpept"/>
    <property type="match status" value="1"/>
</dbReference>